<organism evidence="1 2">
    <name type="scientific">Cylicostephanus goldi</name>
    <name type="common">Nematode worm</name>
    <dbReference type="NCBI Taxonomy" id="71465"/>
    <lineage>
        <taxon>Eukaryota</taxon>
        <taxon>Metazoa</taxon>
        <taxon>Ecdysozoa</taxon>
        <taxon>Nematoda</taxon>
        <taxon>Chromadorea</taxon>
        <taxon>Rhabditida</taxon>
        <taxon>Rhabditina</taxon>
        <taxon>Rhabditomorpha</taxon>
        <taxon>Strongyloidea</taxon>
        <taxon>Strongylidae</taxon>
        <taxon>Cylicostephanus</taxon>
    </lineage>
</organism>
<evidence type="ECO:0000313" key="2">
    <source>
        <dbReference type="Proteomes" id="UP000271889"/>
    </source>
</evidence>
<evidence type="ECO:0000313" key="1">
    <source>
        <dbReference type="EMBL" id="VDK76883.1"/>
    </source>
</evidence>
<dbReference type="AlphaFoldDB" id="A0A3P6T2T9"/>
<reference evidence="1 2" key="1">
    <citation type="submission" date="2018-11" db="EMBL/GenBank/DDBJ databases">
        <authorList>
            <consortium name="Pathogen Informatics"/>
        </authorList>
    </citation>
    <scope>NUCLEOTIDE SEQUENCE [LARGE SCALE GENOMIC DNA]</scope>
</reference>
<name>A0A3P6T2T9_CYLGO</name>
<keyword evidence="2" id="KW-1185">Reference proteome</keyword>
<protein>
    <submittedName>
        <fullName evidence="1">Uncharacterized protein</fullName>
    </submittedName>
</protein>
<gene>
    <name evidence="1" type="ORF">CGOC_LOCUS7294</name>
</gene>
<sequence length="140" mass="15694">MKKSTRTQRSSVLEHIDGTKELRLISTTSLPLASFEAQAIAYSPSNSMVAQIITIPDGKEKKQYLRVFDQNEHVEVLCSDLSGQKKHGIIYGGGSAPFVSLRFSHGEGHVLYCAERKVKTAEYYDADLEWDNDEKILESN</sequence>
<proteinExistence type="predicted"/>
<dbReference type="OrthoDB" id="416344at2759"/>
<accession>A0A3P6T2T9</accession>
<feature type="non-terminal residue" evidence="1">
    <location>
        <position position="140"/>
    </location>
</feature>
<dbReference type="Proteomes" id="UP000271889">
    <property type="component" value="Unassembled WGS sequence"/>
</dbReference>
<dbReference type="EMBL" id="UYRV01025135">
    <property type="protein sequence ID" value="VDK76883.1"/>
    <property type="molecule type" value="Genomic_DNA"/>
</dbReference>